<organism evidence="2 3">
    <name type="scientific">Leptidea sinapis</name>
    <dbReference type="NCBI Taxonomy" id="189913"/>
    <lineage>
        <taxon>Eukaryota</taxon>
        <taxon>Metazoa</taxon>
        <taxon>Ecdysozoa</taxon>
        <taxon>Arthropoda</taxon>
        <taxon>Hexapoda</taxon>
        <taxon>Insecta</taxon>
        <taxon>Pterygota</taxon>
        <taxon>Neoptera</taxon>
        <taxon>Endopterygota</taxon>
        <taxon>Lepidoptera</taxon>
        <taxon>Glossata</taxon>
        <taxon>Ditrysia</taxon>
        <taxon>Papilionoidea</taxon>
        <taxon>Pieridae</taxon>
        <taxon>Dismorphiinae</taxon>
        <taxon>Leptidea</taxon>
    </lineage>
</organism>
<dbReference type="Proteomes" id="UP000324832">
    <property type="component" value="Unassembled WGS sequence"/>
</dbReference>
<accession>A0A5E4Q2X6</accession>
<evidence type="ECO:0000313" key="3">
    <source>
        <dbReference type="Proteomes" id="UP000324832"/>
    </source>
</evidence>
<evidence type="ECO:0008006" key="4">
    <source>
        <dbReference type="Google" id="ProtNLM"/>
    </source>
</evidence>
<sequence length="149" mass="16656">MGISAFLFLACVGSTVAWGGLFNRFSSDMLTNLGYGRSQYRHYPYGQVEPEEVYAEALEGNRIDDGEEDEGGRCLPPFTGRKMGEICNRENQCEAGLMHVCRPPSTGRKQYNEDCTTSSECDISRGLCCIRDLVQHTAGEKRIGVFRMH</sequence>
<name>A0A5E4Q2X6_9NEOP</name>
<feature type="signal peptide" evidence="1">
    <location>
        <begin position="1"/>
        <end position="17"/>
    </location>
</feature>
<gene>
    <name evidence="2" type="ORF">LSINAPIS_LOCUS4124</name>
</gene>
<evidence type="ECO:0000256" key="1">
    <source>
        <dbReference type="SAM" id="SignalP"/>
    </source>
</evidence>
<keyword evidence="3" id="KW-1185">Reference proteome</keyword>
<keyword evidence="1" id="KW-0732">Signal</keyword>
<dbReference type="AlphaFoldDB" id="A0A5E4Q2X6"/>
<proteinExistence type="predicted"/>
<evidence type="ECO:0000313" key="2">
    <source>
        <dbReference type="EMBL" id="VVC91453.1"/>
    </source>
</evidence>
<protein>
    <recommendedName>
        <fullName evidence="4">WAP domain-containing protein</fullName>
    </recommendedName>
</protein>
<feature type="chain" id="PRO_5022782495" description="WAP domain-containing protein" evidence="1">
    <location>
        <begin position="18"/>
        <end position="149"/>
    </location>
</feature>
<dbReference type="EMBL" id="FZQP02001059">
    <property type="protein sequence ID" value="VVC91453.1"/>
    <property type="molecule type" value="Genomic_DNA"/>
</dbReference>
<reference evidence="2 3" key="1">
    <citation type="submission" date="2017-07" db="EMBL/GenBank/DDBJ databases">
        <authorList>
            <person name="Talla V."/>
            <person name="Backstrom N."/>
        </authorList>
    </citation>
    <scope>NUCLEOTIDE SEQUENCE [LARGE SCALE GENOMIC DNA]</scope>
</reference>